<evidence type="ECO:0000313" key="1">
    <source>
        <dbReference type="EMBL" id="KAI0029333.1"/>
    </source>
</evidence>
<sequence>VLSLSAHDVRYFMSLLRGISFSNRASVLITSEGMVMSVEEARSVLATAWIFADVFDDYAYTPPTRTAPSQTPSSSLSQSQFDANTEIEITINSLIEALNIFGSASGSGGGRTTRKWKYPGEEGDDGGDGDGERRGTGQARIDGFLGNSKETGMRMIAEEKKGPMARCEITTFDAEPQVDISLDLQNIVLKIIIKSSFLYEALSDLDPSYDKLTFIANPVESSRNGPNGRVIRTASSKAVFSLHAAGAFVSSEMEYPNDKEVLEEFHCNEPVKFSYRFAHLHHMLRALQNSSRTSLRIDSQGILSMQALVPPHKRGARDCYIDFLVRFSLTVHFAI</sequence>
<keyword evidence="2" id="KW-1185">Reference proteome</keyword>
<organism evidence="1 2">
    <name type="scientific">Vararia minispora EC-137</name>
    <dbReference type="NCBI Taxonomy" id="1314806"/>
    <lineage>
        <taxon>Eukaryota</taxon>
        <taxon>Fungi</taxon>
        <taxon>Dikarya</taxon>
        <taxon>Basidiomycota</taxon>
        <taxon>Agaricomycotina</taxon>
        <taxon>Agaricomycetes</taxon>
        <taxon>Russulales</taxon>
        <taxon>Lachnocladiaceae</taxon>
        <taxon>Vararia</taxon>
    </lineage>
</organism>
<reference evidence="1" key="1">
    <citation type="submission" date="2021-02" db="EMBL/GenBank/DDBJ databases">
        <authorList>
            <consortium name="DOE Joint Genome Institute"/>
            <person name="Ahrendt S."/>
            <person name="Looney B.P."/>
            <person name="Miyauchi S."/>
            <person name="Morin E."/>
            <person name="Drula E."/>
            <person name="Courty P.E."/>
            <person name="Chicoki N."/>
            <person name="Fauchery L."/>
            <person name="Kohler A."/>
            <person name="Kuo A."/>
            <person name="Labutti K."/>
            <person name="Pangilinan J."/>
            <person name="Lipzen A."/>
            <person name="Riley R."/>
            <person name="Andreopoulos W."/>
            <person name="He G."/>
            <person name="Johnson J."/>
            <person name="Barry K.W."/>
            <person name="Grigoriev I.V."/>
            <person name="Nagy L."/>
            <person name="Hibbett D."/>
            <person name="Henrissat B."/>
            <person name="Matheny P.B."/>
            <person name="Labbe J."/>
            <person name="Martin F."/>
        </authorList>
    </citation>
    <scope>NUCLEOTIDE SEQUENCE</scope>
    <source>
        <strain evidence="1">EC-137</strain>
    </source>
</reference>
<protein>
    <submittedName>
        <fullName evidence="1">Rad1/Rec1/Rad17</fullName>
    </submittedName>
</protein>
<evidence type="ECO:0000313" key="2">
    <source>
        <dbReference type="Proteomes" id="UP000814128"/>
    </source>
</evidence>
<feature type="non-terminal residue" evidence="1">
    <location>
        <position position="1"/>
    </location>
</feature>
<dbReference type="Proteomes" id="UP000814128">
    <property type="component" value="Unassembled WGS sequence"/>
</dbReference>
<accession>A0ACB8QC96</accession>
<gene>
    <name evidence="1" type="ORF">K488DRAFT_56601</name>
</gene>
<name>A0ACB8QC96_9AGAM</name>
<reference evidence="1" key="2">
    <citation type="journal article" date="2022" name="New Phytol.">
        <title>Evolutionary transition to the ectomycorrhizal habit in the genomes of a hyperdiverse lineage of mushroom-forming fungi.</title>
        <authorList>
            <person name="Looney B."/>
            <person name="Miyauchi S."/>
            <person name="Morin E."/>
            <person name="Drula E."/>
            <person name="Courty P.E."/>
            <person name="Kohler A."/>
            <person name="Kuo A."/>
            <person name="LaButti K."/>
            <person name="Pangilinan J."/>
            <person name="Lipzen A."/>
            <person name="Riley R."/>
            <person name="Andreopoulos W."/>
            <person name="He G."/>
            <person name="Johnson J."/>
            <person name="Nolan M."/>
            <person name="Tritt A."/>
            <person name="Barry K.W."/>
            <person name="Grigoriev I.V."/>
            <person name="Nagy L.G."/>
            <person name="Hibbett D."/>
            <person name="Henrissat B."/>
            <person name="Matheny P.B."/>
            <person name="Labbe J."/>
            <person name="Martin F.M."/>
        </authorList>
    </citation>
    <scope>NUCLEOTIDE SEQUENCE</scope>
    <source>
        <strain evidence="1">EC-137</strain>
    </source>
</reference>
<comment type="caution">
    <text evidence="1">The sequence shown here is derived from an EMBL/GenBank/DDBJ whole genome shotgun (WGS) entry which is preliminary data.</text>
</comment>
<proteinExistence type="predicted"/>
<dbReference type="EMBL" id="MU273683">
    <property type="protein sequence ID" value="KAI0029333.1"/>
    <property type="molecule type" value="Genomic_DNA"/>
</dbReference>